<dbReference type="InterPro" id="IPR011598">
    <property type="entry name" value="bHLH_dom"/>
</dbReference>
<comment type="subcellular location">
    <subcellularLocation>
        <location evidence="1">Nucleus</location>
    </subcellularLocation>
</comment>
<evidence type="ECO:0000313" key="8">
    <source>
        <dbReference type="EMBL" id="KAL1205340.1"/>
    </source>
</evidence>
<dbReference type="SUPFAM" id="SSF47459">
    <property type="entry name" value="HLH, helix-loop-helix DNA-binding domain"/>
    <property type="match status" value="1"/>
</dbReference>
<evidence type="ECO:0000313" key="9">
    <source>
        <dbReference type="Proteomes" id="UP001558713"/>
    </source>
</evidence>
<dbReference type="PANTHER" id="PTHR13935">
    <property type="entry name" value="ACHAETE-SCUTE TRANSCRIPTION FACTOR-RELATED"/>
    <property type="match status" value="1"/>
</dbReference>
<keyword evidence="9" id="KW-1185">Reference proteome</keyword>
<comment type="caution">
    <text evidence="8">The sequence shown here is derived from an EMBL/GenBank/DDBJ whole genome shotgun (WGS) entry which is preliminary data.</text>
</comment>
<keyword evidence="4" id="KW-0539">Nucleus</keyword>
<evidence type="ECO:0000256" key="3">
    <source>
        <dbReference type="ARBA" id="ARBA00023163"/>
    </source>
</evidence>
<feature type="compositionally biased region" description="Polar residues" evidence="6">
    <location>
        <begin position="1"/>
        <end position="12"/>
    </location>
</feature>
<reference evidence="8 9" key="1">
    <citation type="submission" date="2024-04" db="EMBL/GenBank/DDBJ databases">
        <title>Genome assembly C_amara_ONT_v2.</title>
        <authorList>
            <person name="Yant L."/>
            <person name="Moore C."/>
            <person name="Slenker M."/>
        </authorList>
    </citation>
    <scope>NUCLEOTIDE SEQUENCE [LARGE SCALE GENOMIC DNA]</scope>
    <source>
        <tissue evidence="8">Leaf</tissue>
    </source>
</reference>
<dbReference type="Gene3D" id="4.10.280.10">
    <property type="entry name" value="Helix-loop-helix DNA-binding domain"/>
    <property type="match status" value="1"/>
</dbReference>
<evidence type="ECO:0000256" key="4">
    <source>
        <dbReference type="ARBA" id="ARBA00023242"/>
    </source>
</evidence>
<sequence>MDQSHSITGQSRSADRKTIERNRRMQMKTLFSELNSLLPHQSSRETLTLPDQLDEAEKYIKKLQVNVEKKRERKKKLVATAGSSSFSSNVVDVSMSRRQPKIEIQETGSVLHVFLVTSLEHKFIFHESIRVITEEFGAEITYAGYSIVDDAVFHTLHCKVEECESGARSRISDRLEKVVNSVN</sequence>
<evidence type="ECO:0000256" key="5">
    <source>
        <dbReference type="SAM" id="Coils"/>
    </source>
</evidence>
<dbReference type="GO" id="GO:0005634">
    <property type="term" value="C:nucleus"/>
    <property type="evidence" value="ECO:0007669"/>
    <property type="project" value="UniProtKB-SubCell"/>
</dbReference>
<evidence type="ECO:0000256" key="6">
    <source>
        <dbReference type="SAM" id="MobiDB-lite"/>
    </source>
</evidence>
<name>A0ABD1AEW8_CARAN</name>
<dbReference type="Pfam" id="PF00010">
    <property type="entry name" value="HLH"/>
    <property type="match status" value="1"/>
</dbReference>
<dbReference type="Proteomes" id="UP001558713">
    <property type="component" value="Unassembled WGS sequence"/>
</dbReference>
<dbReference type="InterPro" id="IPR015660">
    <property type="entry name" value="MASH1/Ascl1a-like"/>
</dbReference>
<accession>A0ABD1AEW8</accession>
<keyword evidence="2" id="KW-0805">Transcription regulation</keyword>
<organism evidence="8 9">
    <name type="scientific">Cardamine amara subsp. amara</name>
    <dbReference type="NCBI Taxonomy" id="228776"/>
    <lineage>
        <taxon>Eukaryota</taxon>
        <taxon>Viridiplantae</taxon>
        <taxon>Streptophyta</taxon>
        <taxon>Embryophyta</taxon>
        <taxon>Tracheophyta</taxon>
        <taxon>Spermatophyta</taxon>
        <taxon>Magnoliopsida</taxon>
        <taxon>eudicotyledons</taxon>
        <taxon>Gunneridae</taxon>
        <taxon>Pentapetalae</taxon>
        <taxon>rosids</taxon>
        <taxon>malvids</taxon>
        <taxon>Brassicales</taxon>
        <taxon>Brassicaceae</taxon>
        <taxon>Cardamineae</taxon>
        <taxon>Cardamine</taxon>
    </lineage>
</organism>
<protein>
    <submittedName>
        <fullName evidence="8">Transcription factor</fullName>
    </submittedName>
</protein>
<evidence type="ECO:0000256" key="2">
    <source>
        <dbReference type="ARBA" id="ARBA00023015"/>
    </source>
</evidence>
<proteinExistence type="predicted"/>
<gene>
    <name evidence="8" type="ORF">V5N11_011620</name>
</gene>
<dbReference type="AlphaFoldDB" id="A0ABD1AEW8"/>
<evidence type="ECO:0000259" key="7">
    <source>
        <dbReference type="PROSITE" id="PS50888"/>
    </source>
</evidence>
<keyword evidence="3" id="KW-0804">Transcription</keyword>
<dbReference type="PANTHER" id="PTHR13935:SF90">
    <property type="entry name" value="TRANSCRIPTION FACTOR BHLH162"/>
    <property type="match status" value="1"/>
</dbReference>
<evidence type="ECO:0000256" key="1">
    <source>
        <dbReference type="ARBA" id="ARBA00004123"/>
    </source>
</evidence>
<dbReference type="GO" id="GO:0006355">
    <property type="term" value="P:regulation of DNA-templated transcription"/>
    <property type="evidence" value="ECO:0007669"/>
    <property type="project" value="UniProtKB-ARBA"/>
</dbReference>
<dbReference type="InterPro" id="IPR036638">
    <property type="entry name" value="HLH_DNA-bd_sf"/>
</dbReference>
<dbReference type="PROSITE" id="PS50888">
    <property type="entry name" value="BHLH"/>
    <property type="match status" value="1"/>
</dbReference>
<dbReference type="EMBL" id="JBANAX010000521">
    <property type="protein sequence ID" value="KAL1205340.1"/>
    <property type="molecule type" value="Genomic_DNA"/>
</dbReference>
<feature type="domain" description="BHLH" evidence="7">
    <location>
        <begin position="11"/>
        <end position="63"/>
    </location>
</feature>
<feature type="coiled-coil region" evidence="5">
    <location>
        <begin position="53"/>
        <end position="80"/>
    </location>
</feature>
<keyword evidence="5" id="KW-0175">Coiled coil</keyword>
<feature type="region of interest" description="Disordered" evidence="6">
    <location>
        <begin position="1"/>
        <end position="20"/>
    </location>
</feature>